<dbReference type="PIRSF" id="PIRSF001220">
    <property type="entry name" value="L-ASNase_gatD"/>
    <property type="match status" value="1"/>
</dbReference>
<feature type="domain" description="L-asparaginase N-terminal" evidence="5">
    <location>
        <begin position="89"/>
        <end position="230"/>
    </location>
</feature>
<sequence length="337" mass="36338">MSEQLPYYCTKEGIQPPWFNKKGHFDPKRYDASIPFTPRGTTYSLPLNPNKQFENPYDLDNLRIIDPAEVQRALRELEEANVVQPRPSVCVLATGGTIASAMSKEGELVASVDIQTIFDFVGRFYRLTYNYAAFSFPQLIDSSQMKLDYDSDMVIAMSYIWKKMSPPLRKNFRGFLLTHGTDTYGPSLTRVSQMLGSNLDFSVGGVCAQETIEFSFTDVADNVGRAVATLERLYEVGRKAVYGYAGGSAGGAYLTATGTLQTTAGQTLTLGGSTTGNIVIDSGSSSITLSDNTSLSGNLSLTGTISDSDSNLVLADTVDIGSATTGINVTTTGVISD</sequence>
<feature type="non-terminal residue" evidence="6">
    <location>
        <position position="337"/>
    </location>
</feature>
<evidence type="ECO:0000313" key="6">
    <source>
        <dbReference type="EMBL" id="KKS13944.1"/>
    </source>
</evidence>
<dbReference type="InterPro" id="IPR020827">
    <property type="entry name" value="Asparaginase/glutaminase_AS1"/>
</dbReference>
<dbReference type="GO" id="GO:0006520">
    <property type="term" value="P:amino acid metabolic process"/>
    <property type="evidence" value="ECO:0007669"/>
    <property type="project" value="InterPro"/>
</dbReference>
<evidence type="ECO:0000256" key="1">
    <source>
        <dbReference type="ARBA" id="ARBA00010518"/>
    </source>
</evidence>
<feature type="active site" evidence="4">
    <location>
        <position position="97"/>
    </location>
</feature>
<dbReference type="PRINTS" id="PR00139">
    <property type="entry name" value="ASNGLNASE"/>
</dbReference>
<feature type="binding site" evidence="3">
    <location>
        <begin position="181"/>
        <end position="182"/>
    </location>
    <ligand>
        <name>substrate</name>
    </ligand>
</feature>
<dbReference type="Gene3D" id="3.40.50.1170">
    <property type="entry name" value="L-asparaginase, N-terminal domain"/>
    <property type="match status" value="1"/>
</dbReference>
<organism evidence="6 7">
    <name type="scientific">Candidatus Daviesbacteria bacterium GW2011_GWB1_41_5</name>
    <dbReference type="NCBI Taxonomy" id="1618429"/>
    <lineage>
        <taxon>Bacteria</taxon>
        <taxon>Candidatus Daviesiibacteriota</taxon>
    </lineage>
</organism>
<accession>A0A0G0WMG5</accession>
<dbReference type="PROSITE" id="PS00144">
    <property type="entry name" value="ASN_GLN_ASE_1"/>
    <property type="match status" value="1"/>
</dbReference>
<feature type="active site" description="O-isoaspartyl threonine intermediate" evidence="2">
    <location>
        <position position="97"/>
    </location>
</feature>
<comment type="similarity">
    <text evidence="1">Belongs to the asparaginase 1 family.</text>
</comment>
<evidence type="ECO:0000256" key="3">
    <source>
        <dbReference type="PIRSR" id="PIRSR001220-2"/>
    </source>
</evidence>
<dbReference type="PIRSF" id="PIRSF500176">
    <property type="entry name" value="L_ASNase"/>
    <property type="match status" value="1"/>
</dbReference>
<evidence type="ECO:0000313" key="7">
    <source>
        <dbReference type="Proteomes" id="UP000034753"/>
    </source>
</evidence>
<name>A0A0G0WMG5_9BACT</name>
<dbReference type="AlphaFoldDB" id="A0A0G0WMG5"/>
<dbReference type="Pfam" id="PF00710">
    <property type="entry name" value="Asparaginase"/>
    <property type="match status" value="1"/>
</dbReference>
<protein>
    <recommendedName>
        <fullName evidence="5">L-asparaginase N-terminal domain-containing protein</fullName>
    </recommendedName>
</protein>
<dbReference type="EMBL" id="LCBN01000012">
    <property type="protein sequence ID" value="KKS13944.1"/>
    <property type="molecule type" value="Genomic_DNA"/>
</dbReference>
<feature type="binding site" evidence="3">
    <location>
        <position position="142"/>
    </location>
    <ligand>
        <name>substrate</name>
    </ligand>
</feature>
<comment type="caution">
    <text evidence="6">The sequence shown here is derived from an EMBL/GenBank/DDBJ whole genome shotgun (WGS) entry which is preliminary data.</text>
</comment>
<dbReference type="InterPro" id="IPR036152">
    <property type="entry name" value="Asp/glu_Ase-like_sf"/>
</dbReference>
<dbReference type="SUPFAM" id="SSF53774">
    <property type="entry name" value="Glutaminase/Asparaginase"/>
    <property type="match status" value="1"/>
</dbReference>
<evidence type="ECO:0000259" key="5">
    <source>
        <dbReference type="Pfam" id="PF00710"/>
    </source>
</evidence>
<evidence type="ECO:0000256" key="4">
    <source>
        <dbReference type="PROSITE-ProRule" id="PRU10099"/>
    </source>
</evidence>
<proteinExistence type="inferred from homology"/>
<evidence type="ECO:0000256" key="2">
    <source>
        <dbReference type="PIRSR" id="PIRSR001220-1"/>
    </source>
</evidence>
<dbReference type="InterPro" id="IPR006034">
    <property type="entry name" value="Asparaginase/glutaminase-like"/>
</dbReference>
<reference evidence="6 7" key="1">
    <citation type="journal article" date="2015" name="Nature">
        <title>rRNA introns, odd ribosomes, and small enigmatic genomes across a large radiation of phyla.</title>
        <authorList>
            <person name="Brown C.T."/>
            <person name="Hug L.A."/>
            <person name="Thomas B.C."/>
            <person name="Sharon I."/>
            <person name="Castelle C.J."/>
            <person name="Singh A."/>
            <person name="Wilkins M.J."/>
            <person name="Williams K.H."/>
            <person name="Banfield J.F."/>
        </authorList>
    </citation>
    <scope>NUCLEOTIDE SEQUENCE [LARGE SCALE GENOMIC DNA]</scope>
</reference>
<dbReference type="InterPro" id="IPR027474">
    <property type="entry name" value="L-asparaginase_N"/>
</dbReference>
<dbReference type="InterPro" id="IPR037152">
    <property type="entry name" value="L-asparaginase_N_sf"/>
</dbReference>
<dbReference type="Proteomes" id="UP000034753">
    <property type="component" value="Unassembled WGS sequence"/>
</dbReference>
<gene>
    <name evidence="6" type="ORF">UU67_C0012G0018</name>
</gene>